<dbReference type="Pfam" id="PF03924">
    <property type="entry name" value="CHASE"/>
    <property type="match status" value="1"/>
</dbReference>
<dbReference type="GO" id="GO:0003824">
    <property type="term" value="F:catalytic activity"/>
    <property type="evidence" value="ECO:0007669"/>
    <property type="project" value="UniProtKB-ARBA"/>
</dbReference>
<evidence type="ECO:0000256" key="1">
    <source>
        <dbReference type="ARBA" id="ARBA00004370"/>
    </source>
</evidence>
<dbReference type="Gene3D" id="3.30.450.350">
    <property type="entry name" value="CHASE domain"/>
    <property type="match status" value="1"/>
</dbReference>
<protein>
    <recommendedName>
        <fullName evidence="5">CHASE domain-containing protein</fullName>
    </recommendedName>
</protein>
<sequence>MISTHSRSEYFPVFDMQPISGNEAALSFDVISERIRTTTFETAIRLRRVSASQPMTLVQGPENKLTETAFGPCADRYGTADIQMFATLSTDERQLIFPSQACDLTRTTNPVVS</sequence>
<evidence type="ECO:0000313" key="7">
    <source>
        <dbReference type="Proteomes" id="UP000252706"/>
    </source>
</evidence>
<gene>
    <name evidence="6" type="ORF">DS909_10135</name>
</gene>
<dbReference type="Proteomes" id="UP000252706">
    <property type="component" value="Unassembled WGS sequence"/>
</dbReference>
<accession>A0A366WYG6</accession>
<dbReference type="PROSITE" id="PS50839">
    <property type="entry name" value="CHASE"/>
    <property type="match status" value="1"/>
</dbReference>
<keyword evidence="4" id="KW-0472">Membrane</keyword>
<dbReference type="EMBL" id="QOCE01000029">
    <property type="protein sequence ID" value="RBW55470.1"/>
    <property type="molecule type" value="Genomic_DNA"/>
</dbReference>
<keyword evidence="3" id="KW-1133">Transmembrane helix</keyword>
<dbReference type="GO" id="GO:0007165">
    <property type="term" value="P:signal transduction"/>
    <property type="evidence" value="ECO:0007669"/>
    <property type="project" value="UniProtKB-ARBA"/>
</dbReference>
<evidence type="ECO:0000256" key="4">
    <source>
        <dbReference type="ARBA" id="ARBA00023136"/>
    </source>
</evidence>
<dbReference type="InterPro" id="IPR006189">
    <property type="entry name" value="CHASE_dom"/>
</dbReference>
<proteinExistence type="predicted"/>
<evidence type="ECO:0000256" key="2">
    <source>
        <dbReference type="ARBA" id="ARBA00022692"/>
    </source>
</evidence>
<dbReference type="GO" id="GO:0016020">
    <property type="term" value="C:membrane"/>
    <property type="evidence" value="ECO:0007669"/>
    <property type="project" value="UniProtKB-SubCell"/>
</dbReference>
<keyword evidence="2" id="KW-0812">Transmembrane</keyword>
<evidence type="ECO:0000313" key="6">
    <source>
        <dbReference type="EMBL" id="RBW55470.1"/>
    </source>
</evidence>
<comment type="subcellular location">
    <subcellularLocation>
        <location evidence="1">Membrane</location>
    </subcellularLocation>
</comment>
<evidence type="ECO:0000256" key="3">
    <source>
        <dbReference type="ARBA" id="ARBA00022989"/>
    </source>
</evidence>
<dbReference type="InterPro" id="IPR042240">
    <property type="entry name" value="CHASE_sf"/>
</dbReference>
<reference evidence="6 7" key="1">
    <citation type="submission" date="2018-07" db="EMBL/GenBank/DDBJ databases">
        <title>Modular assembly of carbohydrate-degrading microbial communities in the ocean.</title>
        <authorList>
            <person name="Enke T.N."/>
            <person name="Datta M.S."/>
            <person name="Schwartzman J.A."/>
            <person name="Cermak N."/>
            <person name="Schmitz D.A."/>
            <person name="Barrere J."/>
            <person name="Cordero O.X."/>
        </authorList>
    </citation>
    <scope>NUCLEOTIDE SEQUENCE [LARGE SCALE GENOMIC DNA]</scope>
    <source>
        <strain evidence="6 7">C3M10</strain>
    </source>
</reference>
<organism evidence="6 7">
    <name type="scientific">Phaeobacter gallaeciensis</name>
    <dbReference type="NCBI Taxonomy" id="60890"/>
    <lineage>
        <taxon>Bacteria</taxon>
        <taxon>Pseudomonadati</taxon>
        <taxon>Pseudomonadota</taxon>
        <taxon>Alphaproteobacteria</taxon>
        <taxon>Rhodobacterales</taxon>
        <taxon>Roseobacteraceae</taxon>
        <taxon>Phaeobacter</taxon>
    </lineage>
</organism>
<name>A0A366WYG6_9RHOB</name>
<evidence type="ECO:0000259" key="5">
    <source>
        <dbReference type="PROSITE" id="PS50839"/>
    </source>
</evidence>
<feature type="domain" description="CHASE" evidence="5">
    <location>
        <begin position="1"/>
        <end position="60"/>
    </location>
</feature>
<comment type="caution">
    <text evidence="6">The sequence shown here is derived from an EMBL/GenBank/DDBJ whole genome shotgun (WGS) entry which is preliminary data.</text>
</comment>
<dbReference type="AlphaFoldDB" id="A0A366WYG6"/>